<reference evidence="7" key="1">
    <citation type="journal article" date="2019" name="Int. J. Syst. Evol. Microbiol.">
        <title>The Global Catalogue of Microorganisms (GCM) 10K type strain sequencing project: providing services to taxonomists for standard genome sequencing and annotation.</title>
        <authorList>
            <consortium name="The Broad Institute Genomics Platform"/>
            <consortium name="The Broad Institute Genome Sequencing Center for Infectious Disease"/>
            <person name="Wu L."/>
            <person name="Ma J."/>
        </authorList>
    </citation>
    <scope>NUCLEOTIDE SEQUENCE [LARGE SCALE GENOMIC DNA]</scope>
    <source>
        <strain evidence="7">YJ-61-S</strain>
    </source>
</reference>
<feature type="transmembrane region" description="Helical" evidence="5">
    <location>
        <begin position="106"/>
        <end position="124"/>
    </location>
</feature>
<keyword evidence="3 5" id="KW-1133">Transmembrane helix</keyword>
<proteinExistence type="predicted"/>
<keyword evidence="6" id="KW-0489">Methyltransferase</keyword>
<feature type="transmembrane region" description="Helical" evidence="5">
    <location>
        <begin position="35"/>
        <end position="58"/>
    </location>
</feature>
<gene>
    <name evidence="6" type="ORF">ACFO3O_13675</name>
</gene>
<feature type="transmembrane region" description="Helical" evidence="5">
    <location>
        <begin position="7"/>
        <end position="29"/>
    </location>
</feature>
<accession>A0ABV9HYV6</accession>
<dbReference type="InterPro" id="IPR052527">
    <property type="entry name" value="Metal_cation-efflux_comp"/>
</dbReference>
<evidence type="ECO:0000256" key="4">
    <source>
        <dbReference type="ARBA" id="ARBA00023136"/>
    </source>
</evidence>
<evidence type="ECO:0000256" key="3">
    <source>
        <dbReference type="ARBA" id="ARBA00022989"/>
    </source>
</evidence>
<evidence type="ECO:0000256" key="1">
    <source>
        <dbReference type="ARBA" id="ARBA00004127"/>
    </source>
</evidence>
<keyword evidence="6" id="KW-0808">Transferase</keyword>
<keyword evidence="7" id="KW-1185">Reference proteome</keyword>
<dbReference type="Pfam" id="PF04191">
    <property type="entry name" value="PEMT"/>
    <property type="match status" value="1"/>
</dbReference>
<name>A0ABV9HYV6_9FLAO</name>
<evidence type="ECO:0000256" key="5">
    <source>
        <dbReference type="SAM" id="Phobius"/>
    </source>
</evidence>
<dbReference type="EC" id="2.1.1.100" evidence="6"/>
<evidence type="ECO:0000313" key="7">
    <source>
        <dbReference type="Proteomes" id="UP001596043"/>
    </source>
</evidence>
<evidence type="ECO:0000256" key="2">
    <source>
        <dbReference type="ARBA" id="ARBA00022692"/>
    </source>
</evidence>
<dbReference type="Gene3D" id="1.20.120.1630">
    <property type="match status" value="1"/>
</dbReference>
<dbReference type="EMBL" id="JBHSFV010000008">
    <property type="protein sequence ID" value="MFC4634965.1"/>
    <property type="molecule type" value="Genomic_DNA"/>
</dbReference>
<protein>
    <submittedName>
        <fullName evidence="6">Methyltransferase family protein</fullName>
        <ecNumber evidence="6">2.1.1.100</ecNumber>
        <ecNumber evidence="6">2.1.1.334</ecNumber>
    </submittedName>
</protein>
<dbReference type="EC" id="2.1.1.334" evidence="6"/>
<organism evidence="6 7">
    <name type="scientific">Dokdonia ponticola</name>
    <dbReference type="NCBI Taxonomy" id="2041041"/>
    <lineage>
        <taxon>Bacteria</taxon>
        <taxon>Pseudomonadati</taxon>
        <taxon>Bacteroidota</taxon>
        <taxon>Flavobacteriia</taxon>
        <taxon>Flavobacteriales</taxon>
        <taxon>Flavobacteriaceae</taxon>
        <taxon>Dokdonia</taxon>
    </lineage>
</organism>
<dbReference type="RefSeq" id="WP_379979731.1">
    <property type="nucleotide sequence ID" value="NZ_JBHSFV010000008.1"/>
</dbReference>
<dbReference type="GO" id="GO:0004671">
    <property type="term" value="F:protein C-terminal S-isoprenylcysteine carboxyl O-methyltransferase activity"/>
    <property type="evidence" value="ECO:0007669"/>
    <property type="project" value="UniProtKB-EC"/>
</dbReference>
<sequence>MKRSKADIIYVLIQFVLFILFILEIAQLRFVLPDIVSTVGIIGVFIGFIIILISLLQLNKYLSPFPSPKPGSSLIQNGLYKYIRHPMYTGILMLLLGYSIYVSSGYKLLVTFLLFVLFTFKSRYEEERLAGSFKGYSGYKKKTGRFFPKIKV</sequence>
<dbReference type="PANTHER" id="PTHR43847:SF1">
    <property type="entry name" value="BLL3993 PROTEIN"/>
    <property type="match status" value="1"/>
</dbReference>
<keyword evidence="2 5" id="KW-0812">Transmembrane</keyword>
<dbReference type="Proteomes" id="UP001596043">
    <property type="component" value="Unassembled WGS sequence"/>
</dbReference>
<keyword evidence="4 5" id="KW-0472">Membrane</keyword>
<dbReference type="InterPro" id="IPR007318">
    <property type="entry name" value="Phopholipid_MeTrfase"/>
</dbReference>
<dbReference type="PANTHER" id="PTHR43847">
    <property type="entry name" value="BLL3993 PROTEIN"/>
    <property type="match status" value="1"/>
</dbReference>
<dbReference type="GO" id="GO:0032259">
    <property type="term" value="P:methylation"/>
    <property type="evidence" value="ECO:0007669"/>
    <property type="project" value="UniProtKB-KW"/>
</dbReference>
<comment type="subcellular location">
    <subcellularLocation>
        <location evidence="1">Endomembrane system</location>
        <topology evidence="1">Multi-pass membrane protein</topology>
    </subcellularLocation>
</comment>
<evidence type="ECO:0000313" key="6">
    <source>
        <dbReference type="EMBL" id="MFC4634965.1"/>
    </source>
</evidence>
<comment type="caution">
    <text evidence="6">The sequence shown here is derived from an EMBL/GenBank/DDBJ whole genome shotgun (WGS) entry which is preliminary data.</text>
</comment>